<sequence>MSLNTILSVGTSGLLTAQTGLRVVSDNISNANTPGYVRKTVNQVSLATNGMGTGVGVAGIDRVANKYLQSASLASASDAGAAAVLSQYLDNAQAMFGDPSGDNSYFSGLDDVYTAFSGAADSPASQLLRSQALSRVQTFLSDSDRITASLGTLAKQADTQIAADVDSANDLLKQIASLNADIARSKSMGGDASGSENIQSGLVDQLGKLLDIQVSMRATGGVNLRAGDGTILVGTGVATLSYNRTDSGAGAIQVTALDSTVPAITARISGGEIKGLLDLRNTELPGMSAQLGEFVSQAVEELNRAHNAASSVPAPASLTGKDIGLDLPTAVSGFTGTTTVALVSGAGLLQHKIAIDFTAGTMSLDGGGAAAFTPASFLATLNGQLGANGSASFTGGALTISATGGAGVVIADDPTTPSLKASQGFSQFFGMNDLINSTGYSYVTGLRTSDPHGFTPGDQIKLRLTDANGARLRDVPVTVPAAGTMQNLLDTLNDPTTGVGLYGAFALDPDGRMAFTANTGSGVALSVLSDDTERGVGGPSMTALFGIGAAERGGRASRYTLDPSITGNPNLLAMAKLDPTAAVGVSVLALGDGRGGVGLAQAGETTTNFSSAGGFGAVSMTVSRYASEFGGHIGRKADNADTALRSAQAVKDEADARRQSVEGVNLDEELVNMTTYQQAFNASARVITAAKDMYDVLLAML</sequence>
<dbReference type="InterPro" id="IPR002371">
    <property type="entry name" value="FlgK"/>
</dbReference>
<dbReference type="Pfam" id="PF00460">
    <property type="entry name" value="Flg_bb_rod"/>
    <property type="match status" value="1"/>
</dbReference>
<evidence type="ECO:0000259" key="7">
    <source>
        <dbReference type="Pfam" id="PF00460"/>
    </source>
</evidence>
<dbReference type="PROSITE" id="PS00588">
    <property type="entry name" value="FLAGELLA_BB_ROD"/>
    <property type="match status" value="1"/>
</dbReference>
<feature type="domain" description="Flagellar basal-body/hook protein C-terminal" evidence="8">
    <location>
        <begin position="663"/>
        <end position="699"/>
    </location>
</feature>
<dbReference type="Pfam" id="PF22638">
    <property type="entry name" value="FlgK_D1"/>
    <property type="match status" value="1"/>
</dbReference>
<gene>
    <name evidence="10" type="ORF">QO010_001107</name>
</gene>
<evidence type="ECO:0000256" key="2">
    <source>
        <dbReference type="ARBA" id="ARBA00004613"/>
    </source>
</evidence>
<evidence type="ECO:0000256" key="6">
    <source>
        <dbReference type="ARBA" id="ARBA00023143"/>
    </source>
</evidence>
<evidence type="ECO:0000256" key="4">
    <source>
        <dbReference type="ARBA" id="ARBA00016244"/>
    </source>
</evidence>
<dbReference type="EMBL" id="JAUSVS010000002">
    <property type="protein sequence ID" value="MDQ0463336.1"/>
    <property type="molecule type" value="Genomic_DNA"/>
</dbReference>
<organism evidence="10 11">
    <name type="scientific">Caulobacter ginsengisoli</name>
    <dbReference type="NCBI Taxonomy" id="400775"/>
    <lineage>
        <taxon>Bacteria</taxon>
        <taxon>Pseudomonadati</taxon>
        <taxon>Pseudomonadota</taxon>
        <taxon>Alphaproteobacteria</taxon>
        <taxon>Caulobacterales</taxon>
        <taxon>Caulobacteraceae</taxon>
        <taxon>Caulobacter</taxon>
    </lineage>
</organism>
<keyword evidence="10" id="KW-0282">Flagellum</keyword>
<keyword evidence="6" id="KW-0975">Bacterial flagellum</keyword>
<comment type="caution">
    <text evidence="10">The sequence shown here is derived from an EMBL/GenBank/DDBJ whole genome shotgun (WGS) entry which is preliminary data.</text>
</comment>
<dbReference type="PANTHER" id="PTHR30033:SF2">
    <property type="entry name" value="FLAGELLAR HOOK PROTEIN"/>
    <property type="match status" value="1"/>
</dbReference>
<dbReference type="NCBIfam" id="TIGR02492">
    <property type="entry name" value="flgK_ends"/>
    <property type="match status" value="1"/>
</dbReference>
<keyword evidence="10" id="KW-0966">Cell projection</keyword>
<dbReference type="InterPro" id="IPR053927">
    <property type="entry name" value="FlgK_helical"/>
</dbReference>
<keyword evidence="11" id="KW-1185">Reference proteome</keyword>
<comment type="similarity">
    <text evidence="3">Belongs to the flagella basal body rod proteins family.</text>
</comment>
<reference evidence="10 11" key="1">
    <citation type="submission" date="2023-07" db="EMBL/GenBank/DDBJ databases">
        <title>Genomic Encyclopedia of Type Strains, Phase IV (KMG-IV): sequencing the most valuable type-strain genomes for metagenomic binning, comparative biology and taxonomic classification.</title>
        <authorList>
            <person name="Goeker M."/>
        </authorList>
    </citation>
    <scope>NUCLEOTIDE SEQUENCE [LARGE SCALE GENOMIC DNA]</scope>
    <source>
        <strain evidence="10 11">DSM 18695</strain>
    </source>
</reference>
<evidence type="ECO:0000256" key="3">
    <source>
        <dbReference type="ARBA" id="ARBA00009677"/>
    </source>
</evidence>
<evidence type="ECO:0000259" key="9">
    <source>
        <dbReference type="Pfam" id="PF22638"/>
    </source>
</evidence>
<dbReference type="PANTHER" id="PTHR30033">
    <property type="entry name" value="FLAGELLAR HOOK-ASSOCIATED PROTEIN 1"/>
    <property type="match status" value="1"/>
</dbReference>
<dbReference type="SUPFAM" id="SSF64518">
    <property type="entry name" value="Phase 1 flagellin"/>
    <property type="match status" value="1"/>
</dbReference>
<feature type="domain" description="Flagellar basal body rod protein N-terminal" evidence="7">
    <location>
        <begin position="7"/>
        <end position="36"/>
    </location>
</feature>
<dbReference type="InterPro" id="IPR010930">
    <property type="entry name" value="Flg_bb/hook_C_dom"/>
</dbReference>
<keyword evidence="5" id="KW-0964">Secreted</keyword>
<protein>
    <recommendedName>
        <fullName evidence="4">Flagellar hook-associated protein 1</fullName>
    </recommendedName>
</protein>
<dbReference type="Proteomes" id="UP001228905">
    <property type="component" value="Unassembled WGS sequence"/>
</dbReference>
<feature type="domain" description="Flagellar hook-associated protein FlgK helical" evidence="9">
    <location>
        <begin position="93"/>
        <end position="308"/>
    </location>
</feature>
<evidence type="ECO:0000313" key="10">
    <source>
        <dbReference type="EMBL" id="MDQ0463336.1"/>
    </source>
</evidence>
<dbReference type="Pfam" id="PF06429">
    <property type="entry name" value="Flg_bbr_C"/>
    <property type="match status" value="1"/>
</dbReference>
<evidence type="ECO:0000256" key="1">
    <source>
        <dbReference type="ARBA" id="ARBA00004117"/>
    </source>
</evidence>
<accession>A0ABU0IPM6</accession>
<dbReference type="InterPro" id="IPR019776">
    <property type="entry name" value="Flagellar_basal_body_rod_CS"/>
</dbReference>
<dbReference type="InterPro" id="IPR001444">
    <property type="entry name" value="Flag_bb_rod_N"/>
</dbReference>
<evidence type="ECO:0000259" key="8">
    <source>
        <dbReference type="Pfam" id="PF06429"/>
    </source>
</evidence>
<evidence type="ECO:0000256" key="5">
    <source>
        <dbReference type="ARBA" id="ARBA00022525"/>
    </source>
</evidence>
<dbReference type="RefSeq" id="WP_307347105.1">
    <property type="nucleotide sequence ID" value="NZ_JAUSVS010000002.1"/>
</dbReference>
<evidence type="ECO:0000313" key="11">
    <source>
        <dbReference type="Proteomes" id="UP001228905"/>
    </source>
</evidence>
<dbReference type="PRINTS" id="PR01005">
    <property type="entry name" value="FLGHOOKAP1"/>
</dbReference>
<proteinExistence type="inferred from homology"/>
<comment type="subcellular location">
    <subcellularLocation>
        <location evidence="1">Bacterial flagellum basal body</location>
    </subcellularLocation>
    <subcellularLocation>
        <location evidence="2">Secreted</location>
    </subcellularLocation>
</comment>
<keyword evidence="10" id="KW-0969">Cilium</keyword>
<name>A0ABU0IPM6_9CAUL</name>